<evidence type="ECO:0000313" key="2">
    <source>
        <dbReference type="WBParaSite" id="SMUV_0000077601-mRNA-1"/>
    </source>
</evidence>
<keyword evidence="1" id="KW-1185">Reference proteome</keyword>
<organism evidence="1 2">
    <name type="scientific">Syphacia muris</name>
    <dbReference type="NCBI Taxonomy" id="451379"/>
    <lineage>
        <taxon>Eukaryota</taxon>
        <taxon>Metazoa</taxon>
        <taxon>Ecdysozoa</taxon>
        <taxon>Nematoda</taxon>
        <taxon>Chromadorea</taxon>
        <taxon>Rhabditida</taxon>
        <taxon>Spirurina</taxon>
        <taxon>Oxyuridomorpha</taxon>
        <taxon>Oxyuroidea</taxon>
        <taxon>Oxyuridae</taxon>
        <taxon>Syphacia</taxon>
    </lineage>
</organism>
<dbReference type="AlphaFoldDB" id="A0A0N5A9J5"/>
<dbReference type="Proteomes" id="UP000046393">
    <property type="component" value="Unplaced"/>
</dbReference>
<evidence type="ECO:0000313" key="1">
    <source>
        <dbReference type="Proteomes" id="UP000046393"/>
    </source>
</evidence>
<protein>
    <submittedName>
        <fullName evidence="2">Uncharacterized protein</fullName>
    </submittedName>
</protein>
<accession>A0A0N5A9J5</accession>
<dbReference type="WBParaSite" id="SMUV_0000077601-mRNA-1">
    <property type="protein sequence ID" value="SMUV_0000077601-mRNA-1"/>
    <property type="gene ID" value="SMUV_0000077601"/>
</dbReference>
<proteinExistence type="predicted"/>
<name>A0A0N5A9J5_9BILA</name>
<sequence>MFMTVESSLKSVDAVLQELLDCRSGRSIGFRKQIPGVIACNFFTDSRLDWPRGNREDEVLNGTGSSMLLILTSSASLTPGH</sequence>
<reference evidence="2" key="1">
    <citation type="submission" date="2017-02" db="UniProtKB">
        <authorList>
            <consortium name="WormBaseParasite"/>
        </authorList>
    </citation>
    <scope>IDENTIFICATION</scope>
</reference>